<evidence type="ECO:0000256" key="2">
    <source>
        <dbReference type="SAM" id="MobiDB-lite"/>
    </source>
</evidence>
<gene>
    <name evidence="3" type="primary">PUB11</name>
    <name evidence="3" type="ORF">SNAT2548_LOCUS19889</name>
</gene>
<dbReference type="InterPro" id="IPR016024">
    <property type="entry name" value="ARM-type_fold"/>
</dbReference>
<evidence type="ECO:0000313" key="3">
    <source>
        <dbReference type="EMBL" id="CAE7366273.1"/>
    </source>
</evidence>
<dbReference type="Gene3D" id="1.25.10.10">
    <property type="entry name" value="Leucine-rich Repeat Variant"/>
    <property type="match status" value="3"/>
</dbReference>
<dbReference type="PANTHER" id="PTHR46241:SF1">
    <property type="entry name" value="OUTER DYNEIN ARM-DOCKING COMPLEX SUBUNIT 2"/>
    <property type="match status" value="1"/>
</dbReference>
<feature type="repeat" description="ARM" evidence="1">
    <location>
        <begin position="47"/>
        <end position="89"/>
    </location>
</feature>
<proteinExistence type="predicted"/>
<accession>A0A812PKY1</accession>
<dbReference type="InterPro" id="IPR000225">
    <property type="entry name" value="Armadillo"/>
</dbReference>
<dbReference type="OrthoDB" id="7537227at2759"/>
<name>A0A812PKY1_9DINO</name>
<evidence type="ECO:0000313" key="4">
    <source>
        <dbReference type="Proteomes" id="UP000604046"/>
    </source>
</evidence>
<sequence>MPLSSDEIEKAVQVLSSSAEARKKVVALEFLGFAEHSDVQKVIVEVGGIPPLVALLSDGNNDLREKAAHTLDWLARNDKHKAHILRDGGIPALEALTEDKKASRRAKDHAHAALRRLPKDLAAAEAIAAADGKVPALVALVTSGSDSVKQLAAETLIKMMHENKKKPEKIRAAGGIPALVDMVSSSNHDAMEIAAQALHNLTYDNPKHQEALVASGCLPALLALVKAVNSDVETQFRRGLLGQMNQVLAQNIKHCEAFVRAGGVEALHAVCEDASLSEEGRSWALKFLEVLSKEQKPIGNVSVQEVEAEIRALDSGKKEQAKVAEELGNWAAVSEESRVAISKGGGAEALVALLVTGSDDAKWQAARALRNLCNNMEAKEAITKAGGVTTLEPLVRHGKGKLKEAADEALKLLSQTQSGSAPVGAKPVSTPTPKPIPEPTLAAGNDIPTGEGARVAMFSARFDGGPVEQKFRKVFQILRDRKYDILMVAADAGDSFADLTTKYLGRLHAEKGTMLAVCTKHYGEMTASAYSSHKELKFALDYELFVKVLPLKVEDTYPPQPPGGPNHKYDKDNLAQSYILSVFKPGVVFLDCREKSDVEIAAEIAANLRKHKVVSD</sequence>
<dbReference type="Proteomes" id="UP000604046">
    <property type="component" value="Unassembled WGS sequence"/>
</dbReference>
<dbReference type="InterPro" id="IPR011989">
    <property type="entry name" value="ARM-like"/>
</dbReference>
<comment type="caution">
    <text evidence="3">The sequence shown here is derived from an EMBL/GenBank/DDBJ whole genome shotgun (WGS) entry which is preliminary data.</text>
</comment>
<dbReference type="PANTHER" id="PTHR46241">
    <property type="entry name" value="ARMADILLO REPEAT-CONTAINING PROTEIN 4 ARMC4"/>
    <property type="match status" value="1"/>
</dbReference>
<evidence type="ECO:0000256" key="1">
    <source>
        <dbReference type="PROSITE-ProRule" id="PRU00259"/>
    </source>
</evidence>
<dbReference type="SUPFAM" id="SSF48371">
    <property type="entry name" value="ARM repeat"/>
    <property type="match status" value="2"/>
</dbReference>
<feature type="repeat" description="ARM" evidence="1">
    <location>
        <begin position="174"/>
        <end position="216"/>
    </location>
</feature>
<feature type="region of interest" description="Disordered" evidence="2">
    <location>
        <begin position="416"/>
        <end position="446"/>
    </location>
</feature>
<dbReference type="EMBL" id="CAJNDS010002191">
    <property type="protein sequence ID" value="CAE7366273.1"/>
    <property type="molecule type" value="Genomic_DNA"/>
</dbReference>
<feature type="repeat" description="ARM" evidence="1">
    <location>
        <begin position="345"/>
        <end position="387"/>
    </location>
</feature>
<protein>
    <submittedName>
        <fullName evidence="3">PUB11 protein</fullName>
    </submittedName>
</protein>
<dbReference type="SMART" id="SM00185">
    <property type="entry name" value="ARM"/>
    <property type="match status" value="6"/>
</dbReference>
<reference evidence="3" key="1">
    <citation type="submission" date="2021-02" db="EMBL/GenBank/DDBJ databases">
        <authorList>
            <person name="Dougan E. K."/>
            <person name="Rhodes N."/>
            <person name="Thang M."/>
            <person name="Chan C."/>
        </authorList>
    </citation>
    <scope>NUCLEOTIDE SEQUENCE</scope>
</reference>
<dbReference type="PROSITE" id="PS50176">
    <property type="entry name" value="ARM_REPEAT"/>
    <property type="match status" value="3"/>
</dbReference>
<organism evidence="3 4">
    <name type="scientific">Symbiodinium natans</name>
    <dbReference type="NCBI Taxonomy" id="878477"/>
    <lineage>
        <taxon>Eukaryota</taxon>
        <taxon>Sar</taxon>
        <taxon>Alveolata</taxon>
        <taxon>Dinophyceae</taxon>
        <taxon>Suessiales</taxon>
        <taxon>Symbiodiniaceae</taxon>
        <taxon>Symbiodinium</taxon>
    </lineage>
</organism>
<dbReference type="Pfam" id="PF00514">
    <property type="entry name" value="Arm"/>
    <property type="match status" value="1"/>
</dbReference>
<dbReference type="AlphaFoldDB" id="A0A812PKY1"/>
<keyword evidence="4" id="KW-1185">Reference proteome</keyword>